<keyword evidence="1" id="KW-1133">Transmembrane helix</keyword>
<reference evidence="3 4" key="1">
    <citation type="submission" date="2020-08" db="EMBL/GenBank/DDBJ databases">
        <title>Genomic Encyclopedia of Type Strains, Phase IV (KMG-V): Genome sequencing to study the core and pangenomes of soil and plant-associated prokaryotes.</title>
        <authorList>
            <person name="Whitman W."/>
        </authorList>
    </citation>
    <scope>NUCLEOTIDE SEQUENCE [LARGE SCALE GENOMIC DNA]</scope>
    <source>
        <strain evidence="3 4">X5P3</strain>
    </source>
</reference>
<name>A0A7W8E7L2_9BACT</name>
<keyword evidence="1" id="KW-0812">Transmembrane</keyword>
<dbReference type="InterPro" id="IPR002656">
    <property type="entry name" value="Acyl_transf_3_dom"/>
</dbReference>
<protein>
    <submittedName>
        <fullName evidence="3">Peptidoglycan/LPS O-acetylase OafA/YrhL</fullName>
    </submittedName>
</protein>
<accession>A0A7W8E7L2</accession>
<feature type="transmembrane region" description="Helical" evidence="1">
    <location>
        <begin position="167"/>
        <end position="184"/>
    </location>
</feature>
<feature type="domain" description="Acyltransferase 3" evidence="2">
    <location>
        <begin position="18"/>
        <end position="316"/>
    </location>
</feature>
<evidence type="ECO:0000259" key="2">
    <source>
        <dbReference type="Pfam" id="PF01757"/>
    </source>
</evidence>
<dbReference type="AlphaFoldDB" id="A0A7W8E7L2"/>
<comment type="caution">
    <text evidence="3">The sequence shown here is derived from an EMBL/GenBank/DDBJ whole genome shotgun (WGS) entry which is preliminary data.</text>
</comment>
<feature type="transmembrane region" description="Helical" evidence="1">
    <location>
        <begin position="204"/>
        <end position="224"/>
    </location>
</feature>
<feature type="transmembrane region" description="Helical" evidence="1">
    <location>
        <begin position="263"/>
        <end position="281"/>
    </location>
</feature>
<dbReference type="Pfam" id="PF01757">
    <property type="entry name" value="Acyl_transf_3"/>
    <property type="match status" value="1"/>
</dbReference>
<organism evidence="3 4">
    <name type="scientific">Granulicella mallensis</name>
    <dbReference type="NCBI Taxonomy" id="940614"/>
    <lineage>
        <taxon>Bacteria</taxon>
        <taxon>Pseudomonadati</taxon>
        <taxon>Acidobacteriota</taxon>
        <taxon>Terriglobia</taxon>
        <taxon>Terriglobales</taxon>
        <taxon>Acidobacteriaceae</taxon>
        <taxon>Granulicella</taxon>
    </lineage>
</organism>
<feature type="transmembrane region" description="Helical" evidence="1">
    <location>
        <begin position="145"/>
        <end position="162"/>
    </location>
</feature>
<gene>
    <name evidence="3" type="ORF">HDF15_000763</name>
</gene>
<dbReference type="RefSeq" id="WP_184252917.1">
    <property type="nucleotide sequence ID" value="NZ_JACHIO010000003.1"/>
</dbReference>
<dbReference type="PANTHER" id="PTHR23028:SF134">
    <property type="entry name" value="PUTATIVE (AFU_ORTHOLOGUE AFUA_4G08520)-RELATED"/>
    <property type="match status" value="1"/>
</dbReference>
<feature type="transmembrane region" description="Helical" evidence="1">
    <location>
        <begin position="88"/>
        <end position="106"/>
    </location>
</feature>
<sequence length="346" mass="38131">MTNVVVNPATPPEHHRFHFLDALRGLAAILVIMRHSPPVYAQSFVTENSFLAVDFFFCLSGFVIAFSYEQRLSTFLTFKNFFVARLIRLYPIAAIGTVVGAVELALQLHLHAPVGTFIFRIALETALGLLVLPSARYVLFPLDRVMWTLFFELIANLLYAVLVRRRLATTGFLVILVTLAAIALTGERLHLGTLDRGYTFDSAYVGFSRVSLSFLLGVLTFRLYRHQARARLLVGPSILAATAITFVFVLALCGPPSLTHNAAPELVLLLLLFPLIVYYGAHVSVSSRWTPLCAFLGTISYPLYVLHPPMLWPLTLSQLSASPTPINRSPRLSCSPTPLGSSCSPG</sequence>
<feature type="transmembrane region" description="Helical" evidence="1">
    <location>
        <begin position="48"/>
        <end position="68"/>
    </location>
</feature>
<evidence type="ECO:0000313" key="4">
    <source>
        <dbReference type="Proteomes" id="UP000584867"/>
    </source>
</evidence>
<feature type="transmembrane region" description="Helical" evidence="1">
    <location>
        <begin position="231"/>
        <end position="251"/>
    </location>
</feature>
<evidence type="ECO:0000256" key="1">
    <source>
        <dbReference type="SAM" id="Phobius"/>
    </source>
</evidence>
<dbReference type="PANTHER" id="PTHR23028">
    <property type="entry name" value="ACETYLTRANSFERASE"/>
    <property type="match status" value="1"/>
</dbReference>
<dbReference type="EMBL" id="JACHIO010000003">
    <property type="protein sequence ID" value="MBB5062433.1"/>
    <property type="molecule type" value="Genomic_DNA"/>
</dbReference>
<dbReference type="InterPro" id="IPR050879">
    <property type="entry name" value="Acyltransferase_3"/>
</dbReference>
<evidence type="ECO:0000313" key="3">
    <source>
        <dbReference type="EMBL" id="MBB5062433.1"/>
    </source>
</evidence>
<feature type="transmembrane region" description="Helical" evidence="1">
    <location>
        <begin position="288"/>
        <end position="306"/>
    </location>
</feature>
<keyword evidence="1" id="KW-0472">Membrane</keyword>
<proteinExistence type="predicted"/>
<dbReference type="GO" id="GO:0016747">
    <property type="term" value="F:acyltransferase activity, transferring groups other than amino-acyl groups"/>
    <property type="evidence" value="ECO:0007669"/>
    <property type="project" value="InterPro"/>
</dbReference>
<dbReference type="Proteomes" id="UP000584867">
    <property type="component" value="Unassembled WGS sequence"/>
</dbReference>